<accession>M1UZB0</accession>
<keyword evidence="2" id="KW-0472">Membrane</keyword>
<dbReference type="AlphaFoldDB" id="M1UZB0"/>
<feature type="transmembrane region" description="Helical" evidence="2">
    <location>
        <begin position="61"/>
        <end position="80"/>
    </location>
</feature>
<keyword evidence="4" id="KW-1185">Reference proteome</keyword>
<feature type="transmembrane region" description="Helical" evidence="2">
    <location>
        <begin position="86"/>
        <end position="106"/>
    </location>
</feature>
<keyword evidence="2" id="KW-1133">Transmembrane helix</keyword>
<proteinExistence type="predicted"/>
<dbReference type="eggNOG" id="ENOG5030ICP">
    <property type="taxonomic scope" value="Bacteria"/>
</dbReference>
<name>M1UZB0_9CORY</name>
<organism evidence="3 4">
    <name type="scientific">Corynebacterium callunae DSM 20147</name>
    <dbReference type="NCBI Taxonomy" id="1121353"/>
    <lineage>
        <taxon>Bacteria</taxon>
        <taxon>Bacillati</taxon>
        <taxon>Actinomycetota</taxon>
        <taxon>Actinomycetes</taxon>
        <taxon>Mycobacteriales</taxon>
        <taxon>Corynebacteriaceae</taxon>
        <taxon>Corynebacterium</taxon>
    </lineage>
</organism>
<gene>
    <name evidence="3" type="ORF">H924_08005</name>
</gene>
<reference evidence="3 4" key="1">
    <citation type="submission" date="2013-02" db="EMBL/GenBank/DDBJ databases">
        <title>The complete genome sequence of Corynebacterium callunae DSM 20147.</title>
        <authorList>
            <person name="Ruckert C."/>
            <person name="Albersmeier A."/>
            <person name="Kalinowski J."/>
        </authorList>
    </citation>
    <scope>NUCLEOTIDE SEQUENCE [LARGE SCALE GENOMIC DNA]</scope>
    <source>
        <strain evidence="3 4">DSM 20147</strain>
    </source>
</reference>
<dbReference type="RefSeq" id="WP_015651474.1">
    <property type="nucleotide sequence ID" value="NC_020506.1"/>
</dbReference>
<evidence type="ECO:0000313" key="4">
    <source>
        <dbReference type="Proteomes" id="UP000011760"/>
    </source>
</evidence>
<feature type="compositionally biased region" description="Low complexity" evidence="1">
    <location>
        <begin position="18"/>
        <end position="28"/>
    </location>
</feature>
<dbReference type="Proteomes" id="UP000011760">
    <property type="component" value="Chromosome"/>
</dbReference>
<dbReference type="EMBL" id="CP004354">
    <property type="protein sequence ID" value="AGG67043.1"/>
    <property type="molecule type" value="Genomic_DNA"/>
</dbReference>
<evidence type="ECO:0000313" key="3">
    <source>
        <dbReference type="EMBL" id="AGG67043.1"/>
    </source>
</evidence>
<dbReference type="PATRIC" id="fig|1121353.3.peg.1632"/>
<evidence type="ECO:0000256" key="2">
    <source>
        <dbReference type="SAM" id="Phobius"/>
    </source>
</evidence>
<keyword evidence="2" id="KW-0812">Transmembrane</keyword>
<sequence length="178" mass="18243">MTTPNYPYGEPNDPQPQGNTPNYGSYSGNYGGGAGETPQINGSAYAGGFENSPLNVGDNKIAKWALGLGIAALITLLAAFGGPLAILSLLSPILAIAGIIVSIIALAKGRKFTGAAKRRGFSITGLTLSIVTLVIIVVSVIAITVLVSNSGILDCFNGENADVTAQQLCVEETLNNSF</sequence>
<protein>
    <recommendedName>
        <fullName evidence="5">DUF4190 domain-containing protein</fullName>
    </recommendedName>
</protein>
<evidence type="ECO:0008006" key="5">
    <source>
        <dbReference type="Google" id="ProtNLM"/>
    </source>
</evidence>
<evidence type="ECO:0000256" key="1">
    <source>
        <dbReference type="SAM" id="MobiDB-lite"/>
    </source>
</evidence>
<dbReference type="OrthoDB" id="4415822at2"/>
<feature type="transmembrane region" description="Helical" evidence="2">
    <location>
        <begin position="126"/>
        <end position="147"/>
    </location>
</feature>
<dbReference type="HOGENOM" id="CLU_128647_0_0_11"/>
<feature type="region of interest" description="Disordered" evidence="1">
    <location>
        <begin position="1"/>
        <end position="28"/>
    </location>
</feature>
<dbReference type="STRING" id="1121353.H924_08005"/>
<dbReference type="KEGG" id="ccn:H924_08005"/>